<dbReference type="Proteomes" id="UP000054532">
    <property type="component" value="Unassembled WGS sequence"/>
</dbReference>
<accession>W2M6A5</accession>
<name>W2M6A5_PHYNI</name>
<organism evidence="1">
    <name type="scientific">Phytophthora nicotianae</name>
    <name type="common">Potato buckeye rot agent</name>
    <name type="synonym">Phytophthora parasitica</name>
    <dbReference type="NCBI Taxonomy" id="4792"/>
    <lineage>
        <taxon>Eukaryota</taxon>
        <taxon>Sar</taxon>
        <taxon>Stramenopiles</taxon>
        <taxon>Oomycota</taxon>
        <taxon>Peronosporomycetes</taxon>
        <taxon>Peronosporales</taxon>
        <taxon>Peronosporaceae</taxon>
        <taxon>Phytophthora</taxon>
    </lineage>
</organism>
<dbReference type="AlphaFoldDB" id="W2M6A5"/>
<dbReference type="EMBL" id="KI696443">
    <property type="protein sequence ID" value="ETM31918.1"/>
    <property type="molecule type" value="Genomic_DNA"/>
</dbReference>
<gene>
    <name evidence="1" type="ORF">L914_20583</name>
</gene>
<dbReference type="VEuPathDB" id="FungiDB:PPTG_21834"/>
<proteinExistence type="predicted"/>
<evidence type="ECO:0000313" key="1">
    <source>
        <dbReference type="EMBL" id="ETM31917.1"/>
    </source>
</evidence>
<protein>
    <submittedName>
        <fullName evidence="1">Uncharacterized protein</fullName>
    </submittedName>
</protein>
<reference evidence="1" key="1">
    <citation type="submission" date="2013-11" db="EMBL/GenBank/DDBJ databases">
        <title>The Genome Sequence of Phytophthora parasitica IAC_01/95.</title>
        <authorList>
            <consortium name="The Broad Institute Genomics Platform"/>
            <person name="Russ C."/>
            <person name="Tyler B."/>
            <person name="Panabieres F."/>
            <person name="Shan W."/>
            <person name="Tripathy S."/>
            <person name="Grunwald N."/>
            <person name="Machado M."/>
            <person name="Johnson C.S."/>
            <person name="Arredondo F."/>
            <person name="Hong C."/>
            <person name="Coffey M."/>
            <person name="Young S.K."/>
            <person name="Zeng Q."/>
            <person name="Gargeya S."/>
            <person name="Fitzgerald M."/>
            <person name="Abouelleil A."/>
            <person name="Alvarado L."/>
            <person name="Chapman S.B."/>
            <person name="Gainer-Dewar J."/>
            <person name="Goldberg J."/>
            <person name="Griggs A."/>
            <person name="Gujja S."/>
            <person name="Hansen M."/>
            <person name="Howarth C."/>
            <person name="Imamovic A."/>
            <person name="Ireland A."/>
            <person name="Larimer J."/>
            <person name="McCowan C."/>
            <person name="Murphy C."/>
            <person name="Pearson M."/>
            <person name="Poon T.W."/>
            <person name="Priest M."/>
            <person name="Roberts A."/>
            <person name="Saif S."/>
            <person name="Shea T."/>
            <person name="Sykes S."/>
            <person name="Wortman J."/>
            <person name="Nusbaum C."/>
            <person name="Birren B."/>
        </authorList>
    </citation>
    <scope>NUCLEOTIDE SEQUENCE [LARGE SCALE GENOMIC DNA]</scope>
    <source>
        <strain evidence="1">IAC_01/95</strain>
    </source>
</reference>
<sequence>MRNLSLQLSSTRSDDNFIAPECTMAFQAELDRPSDSVFVVGLNSHVAPCVVPSERFFFLLNATRLKKFIPIASSSCYDTANALESSSQQQENDSLDCNAFMTPVLTPQSDEPPGTGRFVADLTSVFTPDVVFICVTCEEIF</sequence>
<dbReference type="EMBL" id="KI696443">
    <property type="protein sequence ID" value="ETM31917.1"/>
    <property type="molecule type" value="Genomic_DNA"/>
</dbReference>